<dbReference type="Proteomes" id="UP000736335">
    <property type="component" value="Unassembled WGS sequence"/>
</dbReference>
<keyword evidence="11" id="KW-1185">Reference proteome</keyword>
<accession>A0A9P6L7N2</accession>
<evidence type="ECO:0000256" key="5">
    <source>
        <dbReference type="ARBA" id="ARBA00022619"/>
    </source>
</evidence>
<evidence type="ECO:0000259" key="9">
    <source>
        <dbReference type="PROSITE" id="PS51177"/>
    </source>
</evidence>
<dbReference type="SUPFAM" id="SSF63380">
    <property type="entry name" value="Riboflavin synthase domain-like"/>
    <property type="match status" value="2"/>
</dbReference>
<dbReference type="PIRSF" id="PIRSF000498">
    <property type="entry name" value="Riboflavin_syn_A"/>
    <property type="match status" value="1"/>
</dbReference>
<keyword evidence="5" id="KW-0686">Riboflavin biosynthesis</keyword>
<gene>
    <name evidence="10" type="ORF">BJ322DRAFT_1056351</name>
</gene>
<comment type="function">
    <text evidence="1">Catalyzes the dismutation of two molecules of 6,7-dimethyl-8-ribityllumazine, resulting in the formation of riboflavin and 5-amino-6-(D-ribitylamino)uracil.</text>
</comment>
<dbReference type="OrthoDB" id="10258924at2759"/>
<dbReference type="Pfam" id="PF00677">
    <property type="entry name" value="Lum_binding"/>
    <property type="match status" value="2"/>
</dbReference>
<dbReference type="PROSITE" id="PS51177">
    <property type="entry name" value="LUMAZINE_BIND"/>
    <property type="match status" value="2"/>
</dbReference>
<dbReference type="PANTHER" id="PTHR21098">
    <property type="entry name" value="RIBOFLAVIN SYNTHASE ALPHA CHAIN"/>
    <property type="match status" value="1"/>
</dbReference>
<comment type="caution">
    <text evidence="10">The sequence shown here is derived from an EMBL/GenBank/DDBJ whole genome shotgun (WGS) entry which is preliminary data.</text>
</comment>
<dbReference type="CDD" id="cd00402">
    <property type="entry name" value="Riboflavin_synthase_like"/>
    <property type="match status" value="1"/>
</dbReference>
<evidence type="ECO:0000256" key="8">
    <source>
        <dbReference type="PROSITE-ProRule" id="PRU00524"/>
    </source>
</evidence>
<reference evidence="10" key="1">
    <citation type="journal article" date="2020" name="Nat. Commun.">
        <title>Large-scale genome sequencing of mycorrhizal fungi provides insights into the early evolution of symbiotic traits.</title>
        <authorList>
            <person name="Miyauchi S."/>
            <person name="Kiss E."/>
            <person name="Kuo A."/>
            <person name="Drula E."/>
            <person name="Kohler A."/>
            <person name="Sanchez-Garcia M."/>
            <person name="Morin E."/>
            <person name="Andreopoulos B."/>
            <person name="Barry K.W."/>
            <person name="Bonito G."/>
            <person name="Buee M."/>
            <person name="Carver A."/>
            <person name="Chen C."/>
            <person name="Cichocki N."/>
            <person name="Clum A."/>
            <person name="Culley D."/>
            <person name="Crous P.W."/>
            <person name="Fauchery L."/>
            <person name="Girlanda M."/>
            <person name="Hayes R.D."/>
            <person name="Keri Z."/>
            <person name="LaButti K."/>
            <person name="Lipzen A."/>
            <person name="Lombard V."/>
            <person name="Magnuson J."/>
            <person name="Maillard F."/>
            <person name="Murat C."/>
            <person name="Nolan M."/>
            <person name="Ohm R.A."/>
            <person name="Pangilinan J."/>
            <person name="Pereira M.F."/>
            <person name="Perotto S."/>
            <person name="Peter M."/>
            <person name="Pfister S."/>
            <person name="Riley R."/>
            <person name="Sitrit Y."/>
            <person name="Stielow J.B."/>
            <person name="Szollosi G."/>
            <person name="Zifcakova L."/>
            <person name="Stursova M."/>
            <person name="Spatafora J.W."/>
            <person name="Tedersoo L."/>
            <person name="Vaario L.M."/>
            <person name="Yamada A."/>
            <person name="Yan M."/>
            <person name="Wang P."/>
            <person name="Xu J."/>
            <person name="Bruns T."/>
            <person name="Baldrian P."/>
            <person name="Vilgalys R."/>
            <person name="Dunand C."/>
            <person name="Henrissat B."/>
            <person name="Grigoriev I.V."/>
            <person name="Hibbett D."/>
            <person name="Nagy L.G."/>
            <person name="Martin F.M."/>
        </authorList>
    </citation>
    <scope>NUCLEOTIDE SEQUENCE</scope>
    <source>
        <strain evidence="10">UH-Tt-Lm1</strain>
    </source>
</reference>
<evidence type="ECO:0000313" key="10">
    <source>
        <dbReference type="EMBL" id="KAF9785783.1"/>
    </source>
</evidence>
<evidence type="ECO:0000256" key="6">
    <source>
        <dbReference type="ARBA" id="ARBA00022679"/>
    </source>
</evidence>
<dbReference type="AlphaFoldDB" id="A0A9P6L7N2"/>
<protein>
    <recommendedName>
        <fullName evidence="4">Riboflavin synthase</fullName>
        <ecNumber evidence="3">2.5.1.9</ecNumber>
    </recommendedName>
</protein>
<dbReference type="NCBIfam" id="TIGR00187">
    <property type="entry name" value="ribE"/>
    <property type="match status" value="1"/>
</dbReference>
<dbReference type="InterPro" id="IPR023366">
    <property type="entry name" value="ATP_synth_asu-like_sf"/>
</dbReference>
<keyword evidence="7" id="KW-0677">Repeat</keyword>
<comment type="pathway">
    <text evidence="2">Cofactor biosynthesis; riboflavin biosynthesis; riboflavin from 2-hydroxy-3-oxobutyl phosphate and 5-amino-6-(D-ribitylamino)uracil: step 2/2.</text>
</comment>
<keyword evidence="6" id="KW-0808">Transferase</keyword>
<dbReference type="FunFam" id="2.40.30.20:FF:000003">
    <property type="entry name" value="Riboflavin synthase, alpha subunit"/>
    <property type="match status" value="1"/>
</dbReference>
<dbReference type="NCBIfam" id="NF006767">
    <property type="entry name" value="PRK09289.1"/>
    <property type="match status" value="1"/>
</dbReference>
<feature type="repeat" description="Lumazine-binding" evidence="8">
    <location>
        <begin position="1"/>
        <end position="101"/>
    </location>
</feature>
<dbReference type="GO" id="GO:0004746">
    <property type="term" value="F:riboflavin synthase activity"/>
    <property type="evidence" value="ECO:0007669"/>
    <property type="project" value="UniProtKB-EC"/>
</dbReference>
<feature type="domain" description="Lumazine-binding" evidence="9">
    <location>
        <begin position="1"/>
        <end position="101"/>
    </location>
</feature>
<dbReference type="FunFam" id="2.40.30.20:FF:000004">
    <property type="entry name" value="Riboflavin synthase, alpha subunit"/>
    <property type="match status" value="1"/>
</dbReference>
<proteinExistence type="predicted"/>
<dbReference type="GO" id="GO:0009231">
    <property type="term" value="P:riboflavin biosynthetic process"/>
    <property type="evidence" value="ECO:0007669"/>
    <property type="project" value="UniProtKB-KW"/>
</dbReference>
<dbReference type="InterPro" id="IPR026017">
    <property type="entry name" value="Lumazine-bd_dom"/>
</dbReference>
<dbReference type="Gene3D" id="2.40.30.20">
    <property type="match status" value="2"/>
</dbReference>
<feature type="repeat" description="Lumazine-binding" evidence="8">
    <location>
        <begin position="102"/>
        <end position="201"/>
    </location>
</feature>
<sequence>MFTGLIEHLGTVVDIKRDERGCTLTIGDSAPILGDCHIGDSIAVNGACLTVVEFDKEERGGWFTVWLANETLDKTDLGDRVVGEQVNLERAMAAHVRFGGHFVQAHVDTTVALIDRVPDGDSIRLTFELADEAMLPYLVPKGYVALDGASLTLTFVDDEQRKFGVMLIKHTQEKITLGKKTVGSKVNLEVDMLGKYVQKSVAAALRSSK</sequence>
<name>A0A9P6L7N2_9AGAM</name>
<evidence type="ECO:0000256" key="4">
    <source>
        <dbReference type="ARBA" id="ARBA00013950"/>
    </source>
</evidence>
<dbReference type="InterPro" id="IPR001783">
    <property type="entry name" value="Lumazine-bd"/>
</dbReference>
<feature type="domain" description="Lumazine-binding" evidence="9">
    <location>
        <begin position="102"/>
        <end position="201"/>
    </location>
</feature>
<dbReference type="InterPro" id="IPR017938">
    <property type="entry name" value="Riboflavin_synthase-like_b-brl"/>
</dbReference>
<evidence type="ECO:0000313" key="11">
    <source>
        <dbReference type="Proteomes" id="UP000736335"/>
    </source>
</evidence>
<reference evidence="10" key="2">
    <citation type="submission" date="2020-11" db="EMBL/GenBank/DDBJ databases">
        <authorList>
            <consortium name="DOE Joint Genome Institute"/>
            <person name="Kuo A."/>
            <person name="Miyauchi S."/>
            <person name="Kiss E."/>
            <person name="Drula E."/>
            <person name="Kohler A."/>
            <person name="Sanchez-Garcia M."/>
            <person name="Andreopoulos B."/>
            <person name="Barry K.W."/>
            <person name="Bonito G."/>
            <person name="Buee M."/>
            <person name="Carver A."/>
            <person name="Chen C."/>
            <person name="Cichocki N."/>
            <person name="Clum A."/>
            <person name="Culley D."/>
            <person name="Crous P.W."/>
            <person name="Fauchery L."/>
            <person name="Girlanda M."/>
            <person name="Hayes R."/>
            <person name="Keri Z."/>
            <person name="Labutti K."/>
            <person name="Lipzen A."/>
            <person name="Lombard V."/>
            <person name="Magnuson J."/>
            <person name="Maillard F."/>
            <person name="Morin E."/>
            <person name="Murat C."/>
            <person name="Nolan M."/>
            <person name="Ohm R."/>
            <person name="Pangilinan J."/>
            <person name="Pereira M."/>
            <person name="Perotto S."/>
            <person name="Peter M."/>
            <person name="Riley R."/>
            <person name="Sitrit Y."/>
            <person name="Stielow B."/>
            <person name="Szollosi G."/>
            <person name="Zifcakova L."/>
            <person name="Stursova M."/>
            <person name="Spatafora J.W."/>
            <person name="Tedersoo L."/>
            <person name="Vaario L.-M."/>
            <person name="Yamada A."/>
            <person name="Yan M."/>
            <person name="Wang P."/>
            <person name="Xu J."/>
            <person name="Bruns T."/>
            <person name="Baldrian P."/>
            <person name="Vilgalys R."/>
            <person name="Henrissat B."/>
            <person name="Grigoriev I.V."/>
            <person name="Hibbett D."/>
            <person name="Nagy L.G."/>
            <person name="Martin F.M."/>
        </authorList>
    </citation>
    <scope>NUCLEOTIDE SEQUENCE</scope>
    <source>
        <strain evidence="10">UH-Tt-Lm1</strain>
    </source>
</reference>
<evidence type="ECO:0000256" key="7">
    <source>
        <dbReference type="ARBA" id="ARBA00022737"/>
    </source>
</evidence>
<organism evidence="10 11">
    <name type="scientific">Thelephora terrestris</name>
    <dbReference type="NCBI Taxonomy" id="56493"/>
    <lineage>
        <taxon>Eukaryota</taxon>
        <taxon>Fungi</taxon>
        <taxon>Dikarya</taxon>
        <taxon>Basidiomycota</taxon>
        <taxon>Agaricomycotina</taxon>
        <taxon>Agaricomycetes</taxon>
        <taxon>Thelephorales</taxon>
        <taxon>Thelephoraceae</taxon>
        <taxon>Thelephora</taxon>
    </lineage>
</organism>
<evidence type="ECO:0000256" key="3">
    <source>
        <dbReference type="ARBA" id="ARBA00012827"/>
    </source>
</evidence>
<evidence type="ECO:0000256" key="2">
    <source>
        <dbReference type="ARBA" id="ARBA00004887"/>
    </source>
</evidence>
<evidence type="ECO:0000256" key="1">
    <source>
        <dbReference type="ARBA" id="ARBA00002803"/>
    </source>
</evidence>
<dbReference type="PANTHER" id="PTHR21098:SF0">
    <property type="entry name" value="RIBOFLAVIN SYNTHASE"/>
    <property type="match status" value="1"/>
</dbReference>
<dbReference type="EC" id="2.5.1.9" evidence="3"/>
<dbReference type="EMBL" id="WIUZ02000006">
    <property type="protein sequence ID" value="KAF9785783.1"/>
    <property type="molecule type" value="Genomic_DNA"/>
</dbReference>